<dbReference type="Gene3D" id="3.40.190.10">
    <property type="entry name" value="Periplasmic binding protein-like II"/>
    <property type="match status" value="2"/>
</dbReference>
<evidence type="ECO:0000313" key="6">
    <source>
        <dbReference type="EMBL" id="QDC39621.1"/>
    </source>
</evidence>
<dbReference type="Proteomes" id="UP000311469">
    <property type="component" value="Chromosome cSF2"/>
</dbReference>
<evidence type="ECO:0000256" key="3">
    <source>
        <dbReference type="ARBA" id="ARBA00023125"/>
    </source>
</evidence>
<dbReference type="InterPro" id="IPR036388">
    <property type="entry name" value="WH-like_DNA-bd_sf"/>
</dbReference>
<evidence type="ECO:0000259" key="5">
    <source>
        <dbReference type="PROSITE" id="PS50931"/>
    </source>
</evidence>
<name>A0A5B8CMD9_SPHSA</name>
<dbReference type="GO" id="GO:0043565">
    <property type="term" value="F:sequence-specific DNA binding"/>
    <property type="evidence" value="ECO:0007669"/>
    <property type="project" value="TreeGrafter"/>
</dbReference>
<dbReference type="Pfam" id="PF00126">
    <property type="entry name" value="HTH_1"/>
    <property type="match status" value="1"/>
</dbReference>
<dbReference type="SUPFAM" id="SSF46785">
    <property type="entry name" value="Winged helix' DNA-binding domain"/>
    <property type="match status" value="1"/>
</dbReference>
<dbReference type="PROSITE" id="PS50931">
    <property type="entry name" value="HTH_LYSR"/>
    <property type="match status" value="1"/>
</dbReference>
<dbReference type="Pfam" id="PF03466">
    <property type="entry name" value="LysR_substrate"/>
    <property type="match status" value="1"/>
</dbReference>
<dbReference type="AlphaFoldDB" id="A0A5B8CMD9"/>
<dbReference type="InterPro" id="IPR058163">
    <property type="entry name" value="LysR-type_TF_proteobact-type"/>
</dbReference>
<dbReference type="Gene3D" id="1.10.10.10">
    <property type="entry name" value="Winged helix-like DNA-binding domain superfamily/Winged helix DNA-binding domain"/>
    <property type="match status" value="1"/>
</dbReference>
<reference evidence="6 7" key="1">
    <citation type="submission" date="2019-06" db="EMBL/GenBank/DDBJ databases">
        <title>Genome organization and adaptive potential of archetypical organophosphate degarding Sphingobium fuliginis ATCC 27551.</title>
        <authorList>
            <person name="Sarwar A."/>
            <person name="Parthasarathy S."/>
            <person name="Singh C."/>
            <person name="Siddavattam D."/>
        </authorList>
    </citation>
    <scope>NUCLEOTIDE SEQUENCE [LARGE SCALE GENOMIC DNA]</scope>
    <source>
        <strain evidence="6 7">ATCC 27551</strain>
    </source>
</reference>
<organism evidence="6 7">
    <name type="scientific">Sphingobium fuliginis ATCC 27551</name>
    <dbReference type="NCBI Taxonomy" id="1208342"/>
    <lineage>
        <taxon>Bacteria</taxon>
        <taxon>Pseudomonadati</taxon>
        <taxon>Pseudomonadota</taxon>
        <taxon>Alphaproteobacteria</taxon>
        <taxon>Sphingomonadales</taxon>
        <taxon>Sphingomonadaceae</taxon>
        <taxon>Sphingobium</taxon>
    </lineage>
</organism>
<keyword evidence="4" id="KW-0804">Transcription</keyword>
<accession>A0A5B8CMD9</accession>
<evidence type="ECO:0000256" key="1">
    <source>
        <dbReference type="ARBA" id="ARBA00009437"/>
    </source>
</evidence>
<dbReference type="KEGG" id="sufl:FIL70_20735"/>
<dbReference type="GO" id="GO:0003700">
    <property type="term" value="F:DNA-binding transcription factor activity"/>
    <property type="evidence" value="ECO:0007669"/>
    <property type="project" value="InterPro"/>
</dbReference>
<dbReference type="GO" id="GO:0006351">
    <property type="term" value="P:DNA-templated transcription"/>
    <property type="evidence" value="ECO:0007669"/>
    <property type="project" value="TreeGrafter"/>
</dbReference>
<comment type="similarity">
    <text evidence="1">Belongs to the LysR transcriptional regulatory family.</text>
</comment>
<dbReference type="InterPro" id="IPR005119">
    <property type="entry name" value="LysR_subst-bd"/>
</dbReference>
<sequence>MSSRLPSLNALRNFEAAARHRSLTLAANELGVTHGAISRQISNLEATLGVQLFVRGRRPLELTARAATFLVSIQRGFEIIKGASNDLLANTMQNPLRINALPAMMSRWLLPRLHSYPDLDIAFSMATIVEPVMSDVGEVDLFIQAGPSIAPRTRSYKLLDYEIVPFCQPETVNGMPPPRSVDEFRHYALLHFLSAHPVSRPFSHDLWAQWAEAAGLVIDNQVMDYFPTFDLVYEAVLQGKGIGIGASLYIEDDLAHGRVITPVDIRARSSLAYYLVIPEAKINLPKVKRFKEWVLDQSGNSLTII</sequence>
<dbReference type="SUPFAM" id="SSF53850">
    <property type="entry name" value="Periplasmic binding protein-like II"/>
    <property type="match status" value="1"/>
</dbReference>
<gene>
    <name evidence="6" type="ORF">FIL70_20735</name>
</gene>
<dbReference type="RefSeq" id="WP_140043211.1">
    <property type="nucleotide sequence ID" value="NZ_CP041017.1"/>
</dbReference>
<protein>
    <submittedName>
        <fullName evidence="6">LysR family transcriptional regulator</fullName>
    </submittedName>
</protein>
<proteinExistence type="inferred from homology"/>
<dbReference type="PANTHER" id="PTHR30537:SF74">
    <property type="entry name" value="HTH-TYPE TRANSCRIPTIONAL REGULATOR TRPI"/>
    <property type="match status" value="1"/>
</dbReference>
<dbReference type="PRINTS" id="PR00039">
    <property type="entry name" value="HTHLYSR"/>
</dbReference>
<evidence type="ECO:0000256" key="4">
    <source>
        <dbReference type="ARBA" id="ARBA00023163"/>
    </source>
</evidence>
<feature type="domain" description="HTH lysR-type" evidence="5">
    <location>
        <begin position="6"/>
        <end position="63"/>
    </location>
</feature>
<evidence type="ECO:0000256" key="2">
    <source>
        <dbReference type="ARBA" id="ARBA00023015"/>
    </source>
</evidence>
<dbReference type="InterPro" id="IPR000847">
    <property type="entry name" value="LysR_HTH_N"/>
</dbReference>
<keyword evidence="3" id="KW-0238">DNA-binding</keyword>
<evidence type="ECO:0000313" key="7">
    <source>
        <dbReference type="Proteomes" id="UP000311469"/>
    </source>
</evidence>
<dbReference type="InterPro" id="IPR036390">
    <property type="entry name" value="WH_DNA-bd_sf"/>
</dbReference>
<dbReference type="EMBL" id="CP041017">
    <property type="protein sequence ID" value="QDC39621.1"/>
    <property type="molecule type" value="Genomic_DNA"/>
</dbReference>
<keyword evidence="2" id="KW-0805">Transcription regulation</keyword>
<dbReference type="PANTHER" id="PTHR30537">
    <property type="entry name" value="HTH-TYPE TRANSCRIPTIONAL REGULATOR"/>
    <property type="match status" value="1"/>
</dbReference>